<feature type="compositionally biased region" description="Basic and acidic residues" evidence="11">
    <location>
        <begin position="1745"/>
        <end position="1755"/>
    </location>
</feature>
<feature type="region of interest" description="Disordered" evidence="11">
    <location>
        <begin position="1821"/>
        <end position="1852"/>
    </location>
</feature>
<evidence type="ECO:0000259" key="13">
    <source>
        <dbReference type="Pfam" id="PF00999"/>
    </source>
</evidence>
<evidence type="ECO:0000256" key="9">
    <source>
        <dbReference type="ARBA" id="ARBA00047524"/>
    </source>
</evidence>
<feature type="compositionally biased region" description="Basic and acidic residues" evidence="11">
    <location>
        <begin position="812"/>
        <end position="826"/>
    </location>
</feature>
<feature type="transmembrane region" description="Helical" evidence="12">
    <location>
        <begin position="122"/>
        <end position="146"/>
    </location>
</feature>
<feature type="region of interest" description="Disordered" evidence="11">
    <location>
        <begin position="1409"/>
        <end position="1457"/>
    </location>
</feature>
<feature type="compositionally biased region" description="Low complexity" evidence="11">
    <location>
        <begin position="912"/>
        <end position="922"/>
    </location>
</feature>
<feature type="region of interest" description="Disordered" evidence="11">
    <location>
        <begin position="1280"/>
        <end position="1319"/>
    </location>
</feature>
<feature type="compositionally biased region" description="Acidic residues" evidence="11">
    <location>
        <begin position="2573"/>
        <end position="2598"/>
    </location>
</feature>
<organism evidence="14 15">
    <name type="scientific">Volvox africanus</name>
    <dbReference type="NCBI Taxonomy" id="51714"/>
    <lineage>
        <taxon>Eukaryota</taxon>
        <taxon>Viridiplantae</taxon>
        <taxon>Chlorophyta</taxon>
        <taxon>core chlorophytes</taxon>
        <taxon>Chlorophyceae</taxon>
        <taxon>CS clade</taxon>
        <taxon>Chlamydomonadales</taxon>
        <taxon>Volvocaceae</taxon>
        <taxon>Volvox</taxon>
    </lineage>
</organism>
<evidence type="ECO:0000313" key="14">
    <source>
        <dbReference type="EMBL" id="GIL45384.1"/>
    </source>
</evidence>
<gene>
    <name evidence="14" type="ORF">Vafri_2634</name>
</gene>
<feature type="region of interest" description="Disordered" evidence="11">
    <location>
        <begin position="746"/>
        <end position="924"/>
    </location>
</feature>
<keyword evidence="6" id="KW-0406">Ion transport</keyword>
<evidence type="ECO:0000256" key="12">
    <source>
        <dbReference type="SAM" id="Phobius"/>
    </source>
</evidence>
<comment type="subcellular location">
    <subcellularLocation>
        <location evidence="1">Membrane</location>
        <topology evidence="1">Multi-pass membrane protein</topology>
    </subcellularLocation>
</comment>
<evidence type="ECO:0000256" key="2">
    <source>
        <dbReference type="ARBA" id="ARBA00022448"/>
    </source>
</evidence>
<feature type="transmembrane region" description="Helical" evidence="12">
    <location>
        <begin position="397"/>
        <end position="422"/>
    </location>
</feature>
<keyword evidence="3 12" id="KW-0812">Transmembrane</keyword>
<evidence type="ECO:0000256" key="1">
    <source>
        <dbReference type="ARBA" id="ARBA00004141"/>
    </source>
</evidence>
<name>A0A8J4APR5_9CHLO</name>
<keyword evidence="7 12" id="KW-0472">Membrane</keyword>
<dbReference type="Pfam" id="PF00999">
    <property type="entry name" value="Na_H_Exchanger"/>
    <property type="match status" value="2"/>
</dbReference>
<accession>A0A8J4APR5</accession>
<feature type="domain" description="Cation/H+ exchanger transmembrane" evidence="13">
    <location>
        <begin position="83"/>
        <end position="224"/>
    </location>
</feature>
<feature type="domain" description="Cation/H+ exchanger transmembrane" evidence="13">
    <location>
        <begin position="307"/>
        <end position="467"/>
    </location>
</feature>
<feature type="region of interest" description="Disordered" evidence="11">
    <location>
        <begin position="973"/>
        <end position="996"/>
    </location>
</feature>
<keyword evidence="15" id="KW-1185">Reference proteome</keyword>
<feature type="compositionally biased region" description="Pro residues" evidence="11">
    <location>
        <begin position="2311"/>
        <end position="2321"/>
    </location>
</feature>
<feature type="compositionally biased region" description="Gly residues" evidence="11">
    <location>
        <begin position="1418"/>
        <end position="1457"/>
    </location>
</feature>
<evidence type="ECO:0000256" key="4">
    <source>
        <dbReference type="ARBA" id="ARBA00022989"/>
    </source>
</evidence>
<protein>
    <recommendedName>
        <fullName evidence="13">Cation/H+ exchanger transmembrane domain-containing protein</fullName>
    </recommendedName>
</protein>
<keyword evidence="8" id="KW-0739">Sodium transport</keyword>
<evidence type="ECO:0000256" key="7">
    <source>
        <dbReference type="ARBA" id="ARBA00023136"/>
    </source>
</evidence>
<evidence type="ECO:0000256" key="8">
    <source>
        <dbReference type="ARBA" id="ARBA00023201"/>
    </source>
</evidence>
<dbReference type="GO" id="GO:0015385">
    <property type="term" value="F:sodium:proton antiporter activity"/>
    <property type="evidence" value="ECO:0007669"/>
    <property type="project" value="InterPro"/>
</dbReference>
<dbReference type="GO" id="GO:0015386">
    <property type="term" value="F:potassium:proton antiporter activity"/>
    <property type="evidence" value="ECO:0007669"/>
    <property type="project" value="TreeGrafter"/>
</dbReference>
<feature type="region of interest" description="Disordered" evidence="11">
    <location>
        <begin position="1484"/>
        <end position="1522"/>
    </location>
</feature>
<feature type="compositionally biased region" description="Pro residues" evidence="11">
    <location>
        <begin position="253"/>
        <end position="275"/>
    </location>
</feature>
<dbReference type="GO" id="GO:0005886">
    <property type="term" value="C:plasma membrane"/>
    <property type="evidence" value="ECO:0007669"/>
    <property type="project" value="TreeGrafter"/>
</dbReference>
<evidence type="ECO:0000256" key="5">
    <source>
        <dbReference type="ARBA" id="ARBA00023053"/>
    </source>
</evidence>
<dbReference type="EMBL" id="BNCO01000003">
    <property type="protein sequence ID" value="GIL45384.1"/>
    <property type="molecule type" value="Genomic_DNA"/>
</dbReference>
<keyword evidence="5" id="KW-0915">Sodium</keyword>
<feature type="transmembrane region" description="Helical" evidence="12">
    <location>
        <begin position="38"/>
        <end position="63"/>
    </location>
</feature>
<dbReference type="InterPro" id="IPR018422">
    <property type="entry name" value="Cation/H_exchanger_CPA1"/>
</dbReference>
<evidence type="ECO:0000256" key="10">
    <source>
        <dbReference type="ARBA" id="ARBA00047912"/>
    </source>
</evidence>
<feature type="compositionally biased region" description="Basic and acidic residues" evidence="11">
    <location>
        <begin position="1494"/>
        <end position="1504"/>
    </location>
</feature>
<reference evidence="14" key="1">
    <citation type="journal article" date="2021" name="Proc. Natl. Acad. Sci. U.S.A.">
        <title>Three genomes in the algal genus Volvox reveal the fate of a haploid sex-determining region after a transition to homothallism.</title>
        <authorList>
            <person name="Yamamoto K."/>
            <person name="Hamaji T."/>
            <person name="Kawai-Toyooka H."/>
            <person name="Matsuzaki R."/>
            <person name="Takahashi F."/>
            <person name="Nishimura Y."/>
            <person name="Kawachi M."/>
            <person name="Noguchi H."/>
            <person name="Minakuchi Y."/>
            <person name="Umen J.G."/>
            <person name="Toyoda A."/>
            <person name="Nozaki H."/>
        </authorList>
    </citation>
    <scope>NUCLEOTIDE SEQUENCE</scope>
    <source>
        <strain evidence="14">NIES-3780</strain>
    </source>
</reference>
<feature type="region of interest" description="Disordered" evidence="11">
    <location>
        <begin position="243"/>
        <end position="275"/>
    </location>
</feature>
<dbReference type="GO" id="GO:0098719">
    <property type="term" value="P:sodium ion import across plasma membrane"/>
    <property type="evidence" value="ECO:0007669"/>
    <property type="project" value="TreeGrafter"/>
</dbReference>
<feature type="compositionally biased region" description="Acidic residues" evidence="11">
    <location>
        <begin position="1567"/>
        <end position="1583"/>
    </location>
</feature>
<evidence type="ECO:0000256" key="6">
    <source>
        <dbReference type="ARBA" id="ARBA00023065"/>
    </source>
</evidence>
<feature type="region of interest" description="Disordered" evidence="11">
    <location>
        <begin position="2537"/>
        <end position="2598"/>
    </location>
</feature>
<feature type="compositionally biased region" description="Acidic residues" evidence="11">
    <location>
        <begin position="1505"/>
        <end position="1516"/>
    </location>
</feature>
<feature type="region of interest" description="Disordered" evidence="11">
    <location>
        <begin position="1732"/>
        <end position="1789"/>
    </location>
</feature>
<evidence type="ECO:0000256" key="11">
    <source>
        <dbReference type="SAM" id="MobiDB-lite"/>
    </source>
</evidence>
<dbReference type="Gene3D" id="6.10.140.1330">
    <property type="match status" value="1"/>
</dbReference>
<feature type="region of interest" description="Disordered" evidence="11">
    <location>
        <begin position="1152"/>
        <end position="1182"/>
    </location>
</feature>
<dbReference type="PANTHER" id="PTHR10110:SF197">
    <property type="entry name" value="SODIUM_HYDROGEN EXCHANGER"/>
    <property type="match status" value="1"/>
</dbReference>
<feature type="compositionally biased region" description="Low complexity" evidence="11">
    <location>
        <begin position="973"/>
        <end position="991"/>
    </location>
</feature>
<keyword evidence="2" id="KW-0813">Transport</keyword>
<feature type="region of interest" description="Disordered" evidence="11">
    <location>
        <begin position="2306"/>
        <end position="2326"/>
    </location>
</feature>
<feature type="region of interest" description="Disordered" evidence="11">
    <location>
        <begin position="2346"/>
        <end position="2371"/>
    </location>
</feature>
<evidence type="ECO:0000313" key="15">
    <source>
        <dbReference type="Proteomes" id="UP000747399"/>
    </source>
</evidence>
<feature type="non-terminal residue" evidence="14">
    <location>
        <position position="2598"/>
    </location>
</feature>
<feature type="transmembrane region" description="Helical" evidence="12">
    <location>
        <begin position="307"/>
        <end position="329"/>
    </location>
</feature>
<feature type="transmembrane region" description="Helical" evidence="12">
    <location>
        <begin position="442"/>
        <end position="468"/>
    </location>
</feature>
<feature type="transmembrane region" description="Helical" evidence="12">
    <location>
        <begin position="84"/>
        <end position="102"/>
    </location>
</feature>
<feature type="region of interest" description="Disordered" evidence="11">
    <location>
        <begin position="1971"/>
        <end position="1998"/>
    </location>
</feature>
<feature type="region of interest" description="Disordered" evidence="11">
    <location>
        <begin position="521"/>
        <end position="557"/>
    </location>
</feature>
<feature type="compositionally biased region" description="Low complexity" evidence="11">
    <location>
        <begin position="1832"/>
        <end position="1849"/>
    </location>
</feature>
<feature type="compositionally biased region" description="Gly residues" evidence="11">
    <location>
        <begin position="1821"/>
        <end position="1831"/>
    </location>
</feature>
<feature type="transmembrane region" description="Helical" evidence="12">
    <location>
        <begin position="158"/>
        <end position="180"/>
    </location>
</feature>
<feature type="transmembrane region" description="Helical" evidence="12">
    <location>
        <begin position="366"/>
        <end position="385"/>
    </location>
</feature>
<comment type="catalytic activity">
    <reaction evidence="9">
        <text>Na(+)(in) + H(+)(out) = Na(+)(out) + H(+)(in)</text>
        <dbReference type="Rhea" id="RHEA:29419"/>
        <dbReference type="ChEBI" id="CHEBI:15378"/>
        <dbReference type="ChEBI" id="CHEBI:29101"/>
    </reaction>
</comment>
<comment type="caution">
    <text evidence="14">The sequence shown here is derived from an EMBL/GenBank/DDBJ whole genome shotgun (WGS) entry which is preliminary data.</text>
</comment>
<dbReference type="GO" id="GO:0051453">
    <property type="term" value="P:regulation of intracellular pH"/>
    <property type="evidence" value="ECO:0007669"/>
    <property type="project" value="TreeGrafter"/>
</dbReference>
<comment type="catalytic activity">
    <reaction evidence="10">
        <text>K(+)(in) + H(+)(out) = K(+)(out) + H(+)(in)</text>
        <dbReference type="Rhea" id="RHEA:29467"/>
        <dbReference type="ChEBI" id="CHEBI:15378"/>
        <dbReference type="ChEBI" id="CHEBI:29103"/>
    </reaction>
</comment>
<feature type="transmembrane region" description="Helical" evidence="12">
    <location>
        <begin position="638"/>
        <end position="663"/>
    </location>
</feature>
<evidence type="ECO:0000256" key="3">
    <source>
        <dbReference type="ARBA" id="ARBA00022692"/>
    </source>
</evidence>
<dbReference type="InterPro" id="IPR006153">
    <property type="entry name" value="Cation/H_exchanger_TM"/>
</dbReference>
<sequence length="2598" mass="266217">MDVMEFSICANRNVTYAHRVDDPANYNWCIVPESAYDAVLFAGVALLVACVVSGRLSAVWVLVAGALCEMASYRANLGRFGNSVALWLGGIHPGEVFFYTFLPPLLLDSAARVDFFIFKKVLVLSLVFAFVLVCTTTLLAVPLMLWGLGLGPRYGWGWADVALFNAMVASTDAVAVTSVLRAGGAPELLGALLEGESLFNDASGIVLFDIFLRKVLQARRAAAAADAAQMSFSSSFSSFSSFSSTAHHHPHPRPTPQQPLAPAPTPAPAPGPNPHPHWWPPSSWWPGLLPPWAAVLVPELAAVCRDFIWLVFGGLAVGLACGVTMKWALRLLQWRRLKPHVEVSLTFAAGYLAFYIANAYLQASGVIAVVVFGVYGAATGTWGLSSQARRAGAFDRFWDVFAFCINGLIFFLLGASAVNYLIRLGTELDTDGGTSQRLLLETLLMLPLMYITLFTMRGLLIAAFCFAARAINRRRLRRHAAAAAAAAAVNITAGKDALTAADPQDQGCQGTALGSKGPAVASCSPCHHRHDDHHAPQHSQHPHPHSKSPQHAVQEAAAALAATPDWRGMIFATVGGLRGAVSLIMAQIVLAAISSQSEEHTGFGGAVVAGAGYYGNGASSGPGRGSARRDKEVTAQMVVWTSGFVLMSLVVNAPLLTPLMTLLRLNTTSPIKQMVRARAKAALRRFTANALNEMRAAAELADGTDGSGGLDMSLMLLRGVDWAAVERVVDLTRKLDAVFPGASVAATKNPSSAAAHGDHPAATSSASMTTIAAAAKPPLPSSKRISPTTSSATRRRRVGRSAASSSVLEPLISRDESCSINHDHTENPGGYSRIRNFGHANNAQDGDGNSGKRTQPVQGKGVVDRVTLETATSSRPARGVVRFQEVSTARPEPDVGAPADRTAADDDDDDGTAAPAGAAEAGSNGLLTSGAIATAAAAAAAAAGSTGCKAPLYSVFGLPGAADETAAAIAATSTGNGSSAPTATTSAAIGADGNNPRRHLVRDPVASLLLGTGEGTIVAAAAATGAPEPSAEASVPVGGPCRHRLSGFGFDAGGTEASASLLLTEWDGGGEADGLRGSGHASSSVSVCGGVGGGVPGVAVGVGGSGLLRRAPTMASRDRTRSRMLDEQFAALQLPDASGLLECPFASYALRNAAPEPEGTRRGPRESTSTAATTSPRASGVGYQGGAAAAGLSPRHATAAADGAGAQGMLAVVAPVAVSPRQMALPGFSASAAMPLPSRCREASSLGPSPSSSSVWVGGHSDISGLSRLSRSPPWALGNAAADPGMGEVREHDNGGTGDVPGREDPPVDPWSAHHHSDQRPFTSELCGVGGFADVGGAVDLDVGSGVAFAFAGHLGLRDSSPADEPPSPSRPARLWLRDGEAVEGDQVEVAVGQDVTVALGPVMQEREVGSNQDNHGNGSGGGSGIGGGGGGGGGGGNGIGGGGSGSGSGSGGGGGIGGGGGSGSVVVGGGGGAWLGIIADEGEEGPGFEVDEERAGKEGVHGDDDGDGDGDDDDKGDPLLLMSSSAPAKFHILGLSGAGRRMGKVMETPAAVPARPELPAGAQLETLDEEQEDERESEELGSWDEHRSEQRAAIREGGAGGGGGAVAAAASLLLAHPSLLPLQDGARVGGGSGSGSGPLLYPEIARASSASAMPIAAAAAAAAAASPFSALVNFPYSPRGVETARSYLAVGVCEPWAVSSTDDSITIPSGSLPSAFLSVSATVPATEPVATAAFNEGGTTVEMGNREDGQRRLSDPGSAPARRPRPPASESARRSESASAAARRLRIQQSRMSPSFAIGVDVSGTGGATRHLSLNRAAAGGGGGGGGAGGAAITSVTSASPTTPPGASWHLARQPSSRWFSVAAADAVRARQRQKLQLQQQLGRGALEATARPAAVGSGSPAAAAAAAAVGRSTSSPGQIAAEVAAGKGFGSGEQMSASGGAAPHLLSRRWASLQELAGQQRALDAFCSRDEERRRGGGSGSGASGHGSEQSIGAQLGSGKAEVEELMVEYRIRLLAGFKRFFHEQALEGVLSPGGMRLLCHCCDDALHRPSAPLDLWSAVEREVVGRGLVQWQAWAHLTLRRGMQRTLRWGSPLYLPAKWLLLRPMRALAEMLSSSLSRVMLVAMEVAVELAAALSDSSPQLQWLQYAGPAGHEIWEEVDRQGEAVRRFILDRVIEAPDRFQATQSHRAALALLRQQVAFVRSMLKTGLVDGDEAEALLEPIERRIWRLEARGPRWQQPTLTQVLASCALLRGVPVTVLDWLRAEGDLWAFPRGADLTPLLAHGGVFIVVMGTVRVSLLSTPCASEQAPPAPATHPTSPPLASGASLSGASALCSAELTAAGTSHGPAAGHHAAPGCTSNSEHKPSAGTGHAPQFYVGVGGVVGMSTALVGRSVPGMAVSGAVAEGNTLGKGPVVFVLPAAAVATVRARAAAGWSPFQALLLNMYRLVGGHVLERQRVTLVASIAKLLTGAVAHAARMGGRARAARLRELLLGSPQSGTGDRTKVTVTTTSLRRKQKAVLDEVYDAPAAGLLTSVGSGGAATAAAARPRRRVRRASGEGVANSVHSSQSGYDEEDEGDERSEDEDHDEETEDGEEE</sequence>
<feature type="compositionally biased region" description="Low complexity" evidence="11">
    <location>
        <begin position="761"/>
        <end position="775"/>
    </location>
</feature>
<feature type="compositionally biased region" description="Acidic residues" evidence="11">
    <location>
        <begin position="1484"/>
        <end position="1493"/>
    </location>
</feature>
<feature type="compositionally biased region" description="Low complexity" evidence="11">
    <location>
        <begin position="2346"/>
        <end position="2358"/>
    </location>
</feature>
<dbReference type="Proteomes" id="UP000747399">
    <property type="component" value="Unassembled WGS sequence"/>
</dbReference>
<proteinExistence type="predicted"/>
<keyword evidence="4 12" id="KW-1133">Transmembrane helix</keyword>
<feature type="transmembrane region" description="Helical" evidence="12">
    <location>
        <begin position="341"/>
        <end position="360"/>
    </location>
</feature>
<feature type="compositionally biased region" description="Low complexity" evidence="11">
    <location>
        <begin position="1167"/>
        <end position="1182"/>
    </location>
</feature>
<dbReference type="PANTHER" id="PTHR10110">
    <property type="entry name" value="SODIUM/HYDROGEN EXCHANGER"/>
    <property type="match status" value="1"/>
</dbReference>
<feature type="region of interest" description="Disordered" evidence="11">
    <location>
        <begin position="1550"/>
        <end position="1591"/>
    </location>
</feature>